<dbReference type="EMBL" id="LNGF01000013">
    <property type="protein sequence ID" value="KYC47980.1"/>
    <property type="molecule type" value="Genomic_DNA"/>
</dbReference>
<comment type="caution">
    <text evidence="3">The sequence shown here is derived from an EMBL/GenBank/DDBJ whole genome shotgun (WGS) entry which is preliminary data.</text>
</comment>
<dbReference type="Gene3D" id="2.40.50.140">
    <property type="entry name" value="Nucleic acid-binding proteins"/>
    <property type="match status" value="1"/>
</dbReference>
<dbReference type="InterPro" id="IPR012340">
    <property type="entry name" value="NA-bd_OB-fold"/>
</dbReference>
<accession>A0A150ISP1</accession>
<name>A0A150J0H2_9EURY</name>
<evidence type="ECO:0000313" key="4">
    <source>
        <dbReference type="Proteomes" id="UP000091929"/>
    </source>
</evidence>
<gene>
    <name evidence="1" type="ORF">APG10_01794</name>
    <name evidence="2" type="ORF">APG11_00755</name>
    <name evidence="3" type="ORF">APG12_00732</name>
</gene>
<dbReference type="Gene3D" id="1.10.10.10">
    <property type="entry name" value="Winged helix-like DNA-binding domain superfamily/Winged helix DNA-binding domain"/>
    <property type="match status" value="1"/>
</dbReference>
<evidence type="ECO:0000313" key="2">
    <source>
        <dbReference type="EMBL" id="KYC47980.1"/>
    </source>
</evidence>
<dbReference type="InterPro" id="IPR036388">
    <property type="entry name" value="WH-like_DNA-bd_sf"/>
</dbReference>
<dbReference type="EMBL" id="LNJC01000011">
    <property type="protein sequence ID" value="KYC50598.1"/>
    <property type="molecule type" value="Genomic_DNA"/>
</dbReference>
<reference evidence="4 5" key="1">
    <citation type="journal article" date="2016" name="ISME J.">
        <title>Chasing the elusive Euryarchaeota class WSA2: genomes reveal a uniquely fastidious methyl-reducing methanogen.</title>
        <authorList>
            <person name="Nobu M.K."/>
            <person name="Narihiro T."/>
            <person name="Kuroda K."/>
            <person name="Mei R."/>
            <person name="Liu W.T."/>
        </authorList>
    </citation>
    <scope>NUCLEOTIDE SEQUENCE [LARGE SCALE GENOMIC DNA]</scope>
    <source>
        <strain evidence="1">B03fssc0709_Meth_Bin005</strain>
        <strain evidence="2">B15fssc0709_Meth_Bin003</strain>
        <strain evidence="3">BMIXfssc0709_Meth_Bin006</strain>
    </source>
</reference>
<dbReference type="AlphaFoldDB" id="A0A150J0H2"/>
<organism evidence="3 6">
    <name type="scientific">Candidatus Methanofastidiosum methylothiophilum</name>
    <dbReference type="NCBI Taxonomy" id="1705564"/>
    <lineage>
        <taxon>Archaea</taxon>
        <taxon>Methanobacteriati</taxon>
        <taxon>Methanobacteriota</taxon>
        <taxon>Stenosarchaea group</taxon>
        <taxon>Candidatus Methanofastidiosia</taxon>
        <taxon>Candidatus Methanofastidiosales</taxon>
        <taxon>Candidatus Methanofastidiosaceae</taxon>
        <taxon>Candidatus Methanofastidiosum</taxon>
    </lineage>
</organism>
<sequence length="255" mass="29137">MKKRMPSSRLSLAEIHKGYFVKPEDDFATNYVITQDGLKVYRLKGVATVMAEPRLSEDGTYGSVFLDDGTQSIVALAFRENTKLLKSTKKGDLVQFMAKLSEWQGKKQLNLEALSIVPPNMLTLHRAESVLTTLRQRKQFKIAQKIYDEEKNVRKAMDRAKKEGINPDLIDAIEELNYLIEYAEESRIFDSDTALESKVMEAIDKLDEGDGVVLDLILYELKDDYLADDIDNAVRELLSRGDLYEPRVNYFKKAI</sequence>
<dbReference type="SUPFAM" id="SSF50249">
    <property type="entry name" value="Nucleic acid-binding proteins"/>
    <property type="match status" value="1"/>
</dbReference>
<dbReference type="Proteomes" id="UP000092403">
    <property type="component" value="Unassembled WGS sequence"/>
</dbReference>
<accession>A0A150J0H2</accession>
<accession>A0A150IH81</accession>
<evidence type="ECO:0000313" key="3">
    <source>
        <dbReference type="EMBL" id="KYC50598.1"/>
    </source>
</evidence>
<evidence type="ECO:0000313" key="6">
    <source>
        <dbReference type="Proteomes" id="UP000092403"/>
    </source>
</evidence>
<dbReference type="EMBL" id="LNGE01000075">
    <property type="protein sequence ID" value="KYC44346.1"/>
    <property type="molecule type" value="Genomic_DNA"/>
</dbReference>
<evidence type="ECO:0000313" key="1">
    <source>
        <dbReference type="EMBL" id="KYC44346.1"/>
    </source>
</evidence>
<proteinExistence type="predicted"/>
<dbReference type="Proteomes" id="UP000092401">
    <property type="component" value="Unassembled WGS sequence"/>
</dbReference>
<protein>
    <submittedName>
        <fullName evidence="3">OB-fold nucleic acid binding domain protein</fullName>
    </submittedName>
</protein>
<evidence type="ECO:0000313" key="5">
    <source>
        <dbReference type="Proteomes" id="UP000092401"/>
    </source>
</evidence>
<dbReference type="Proteomes" id="UP000091929">
    <property type="component" value="Unassembled WGS sequence"/>
</dbReference>